<reference evidence="1 2" key="1">
    <citation type="submission" date="2017-04" db="EMBL/GenBank/DDBJ databases">
        <authorList>
            <person name="Afonso C.L."/>
            <person name="Miller P.J."/>
            <person name="Scott M.A."/>
            <person name="Spackman E."/>
            <person name="Goraichik I."/>
            <person name="Dimitrov K.M."/>
            <person name="Suarez D.L."/>
            <person name="Swayne D.E."/>
        </authorList>
    </citation>
    <scope>NUCLEOTIDE SEQUENCE [LARGE SCALE GENOMIC DNA]</scope>
    <source>
        <strain evidence="1 2">DSM 22418</strain>
    </source>
</reference>
<gene>
    <name evidence="1" type="ORF">SAMN05660862_1079</name>
</gene>
<dbReference type="Proteomes" id="UP000192980">
    <property type="component" value="Unassembled WGS sequence"/>
</dbReference>
<proteinExistence type="predicted"/>
<dbReference type="STRING" id="561061.SAMN05660862_1079"/>
<dbReference type="OrthoDB" id="1095195at2"/>
<dbReference type="Pfam" id="PF16407">
    <property type="entry name" value="PKD_2"/>
    <property type="match status" value="1"/>
</dbReference>
<dbReference type="SUPFAM" id="SSF82171">
    <property type="entry name" value="DPP6 N-terminal domain-like"/>
    <property type="match status" value="1"/>
</dbReference>
<accession>A0A1X7IP26</accession>
<evidence type="ECO:0000313" key="1">
    <source>
        <dbReference type="EMBL" id="SMG16485.1"/>
    </source>
</evidence>
<dbReference type="RefSeq" id="WP_085471886.1">
    <property type="nucleotide sequence ID" value="NZ_FXAU01000001.1"/>
</dbReference>
<protein>
    <submittedName>
        <fullName evidence="1">PKD-like family protein</fullName>
    </submittedName>
</protein>
<dbReference type="InterPro" id="IPR032183">
    <property type="entry name" value="PKD-like"/>
</dbReference>
<dbReference type="EMBL" id="FXAU01000001">
    <property type="protein sequence ID" value="SMG16485.1"/>
    <property type="molecule type" value="Genomic_DNA"/>
</dbReference>
<evidence type="ECO:0000313" key="2">
    <source>
        <dbReference type="Proteomes" id="UP000192980"/>
    </source>
</evidence>
<sequence length="497" mass="56337">MKLLKQYGFYIMLILLQFSCYKDKGNYDITPVDKISIGGPAYNQENFQVQQQDTLKIDPVYTFTGDSTKLKFKWYIMRPTVRPTDTTIRLISTEPTLRYKVQNPTGGYTVQLSIEDPSTEIVRSRTYGVSVRLRGAQGFMVLNTKVDNSQDIDVIIDNTKPDIYFGLFSSNNTFKLTDATKLTHLIPLTNPTGLVYVMRKNGGYTLRPNFELLQSAEYWFFDAPEKIQPTRIYQDAFGMNNYMLNNGKIHSTRANNAPLIFTYHASGDYAASHALLMSTYAFLFDAKNKQFLRYNKAAGRVMSIIKNPEDKFDISNIGDRSVFLFDHTMQPSTAPSAANFAQVKPIAYAKDNVTKRVYAYKIGFFRSLATYAESVTEVTAPSFAEGTVYVNSSRSPLTYYAHKNSLYVYDIQNNAVREIYKFPRTDISIDLLKTNGDQLLVGVNTLGKNEGEVYFFRLNAAGSIANDTYLSKYAGFGKVVDVEYKYNTVNMSGVAWK</sequence>
<name>A0A1X7IP26_9SPHI</name>
<dbReference type="AlphaFoldDB" id="A0A1X7IP26"/>
<organism evidence="1 2">
    <name type="scientific">Sphingobacterium psychroaquaticum</name>
    <dbReference type="NCBI Taxonomy" id="561061"/>
    <lineage>
        <taxon>Bacteria</taxon>
        <taxon>Pseudomonadati</taxon>
        <taxon>Bacteroidota</taxon>
        <taxon>Sphingobacteriia</taxon>
        <taxon>Sphingobacteriales</taxon>
        <taxon>Sphingobacteriaceae</taxon>
        <taxon>Sphingobacterium</taxon>
    </lineage>
</organism>
<keyword evidence="2" id="KW-1185">Reference proteome</keyword>